<dbReference type="Proteomes" id="UP000824109">
    <property type="component" value="Unassembled WGS sequence"/>
</dbReference>
<dbReference type="InterPro" id="IPR037518">
    <property type="entry name" value="MPN"/>
</dbReference>
<accession>A0A9D1MBM8</accession>
<evidence type="ECO:0000259" key="7">
    <source>
        <dbReference type="PROSITE" id="PS50249"/>
    </source>
</evidence>
<name>A0A9D1MBM8_9FIRM</name>
<evidence type="ECO:0000256" key="1">
    <source>
        <dbReference type="ARBA" id="ARBA00010243"/>
    </source>
</evidence>
<dbReference type="GO" id="GO:0008237">
    <property type="term" value="F:metallopeptidase activity"/>
    <property type="evidence" value="ECO:0007669"/>
    <property type="project" value="UniProtKB-KW"/>
</dbReference>
<protein>
    <recommendedName>
        <fullName evidence="7">MPN domain-containing protein</fullName>
    </recommendedName>
</protein>
<keyword evidence="4" id="KW-0378">Hydrolase</keyword>
<evidence type="ECO:0000256" key="4">
    <source>
        <dbReference type="ARBA" id="ARBA00022801"/>
    </source>
</evidence>
<dbReference type="Pfam" id="PF04002">
    <property type="entry name" value="RadC"/>
    <property type="match status" value="1"/>
</dbReference>
<organism evidence="8 9">
    <name type="scientific">Candidatus Ornithomonoglobus merdipullorum</name>
    <dbReference type="NCBI Taxonomy" id="2840895"/>
    <lineage>
        <taxon>Bacteria</taxon>
        <taxon>Bacillati</taxon>
        <taxon>Bacillota</taxon>
        <taxon>Clostridia</taxon>
        <taxon>Candidatus Ornithomonoglobus</taxon>
    </lineage>
</organism>
<dbReference type="InterPro" id="IPR025657">
    <property type="entry name" value="RadC_JAB"/>
</dbReference>
<dbReference type="InterPro" id="IPR020891">
    <property type="entry name" value="UPF0758_CS"/>
</dbReference>
<comment type="similarity">
    <text evidence="1">Belongs to the UPF0758 family.</text>
</comment>
<proteinExistence type="inferred from homology"/>
<keyword evidence="2" id="KW-0645">Protease</keyword>
<evidence type="ECO:0000313" key="9">
    <source>
        <dbReference type="Proteomes" id="UP000824109"/>
    </source>
</evidence>
<comment type="caution">
    <text evidence="8">The sequence shown here is derived from an EMBL/GenBank/DDBJ whole genome shotgun (WGS) entry which is preliminary data.</text>
</comment>
<dbReference type="Gene3D" id="3.40.140.10">
    <property type="entry name" value="Cytidine Deaminase, domain 2"/>
    <property type="match status" value="1"/>
</dbReference>
<gene>
    <name evidence="8" type="ORF">IAA61_05680</name>
</gene>
<evidence type="ECO:0000256" key="3">
    <source>
        <dbReference type="ARBA" id="ARBA00022723"/>
    </source>
</evidence>
<keyword evidence="5" id="KW-0862">Zinc</keyword>
<dbReference type="GO" id="GO:0006508">
    <property type="term" value="P:proteolysis"/>
    <property type="evidence" value="ECO:0007669"/>
    <property type="project" value="UniProtKB-KW"/>
</dbReference>
<feature type="domain" description="MPN" evidence="7">
    <location>
        <begin position="116"/>
        <end position="237"/>
    </location>
</feature>
<dbReference type="PROSITE" id="PS50249">
    <property type="entry name" value="MPN"/>
    <property type="match status" value="1"/>
</dbReference>
<dbReference type="PROSITE" id="PS01302">
    <property type="entry name" value="UPF0758"/>
    <property type="match status" value="1"/>
</dbReference>
<evidence type="ECO:0000256" key="2">
    <source>
        <dbReference type="ARBA" id="ARBA00022670"/>
    </source>
</evidence>
<evidence type="ECO:0000313" key="8">
    <source>
        <dbReference type="EMBL" id="HIU57286.1"/>
    </source>
</evidence>
<keyword evidence="6" id="KW-0482">Metalloprotease</keyword>
<dbReference type="GO" id="GO:0046872">
    <property type="term" value="F:metal ion binding"/>
    <property type="evidence" value="ECO:0007669"/>
    <property type="project" value="UniProtKB-KW"/>
</dbReference>
<reference evidence="8" key="1">
    <citation type="submission" date="2020-10" db="EMBL/GenBank/DDBJ databases">
        <authorList>
            <person name="Gilroy R."/>
        </authorList>
    </citation>
    <scope>NUCLEOTIDE SEQUENCE</scope>
    <source>
        <strain evidence="8">USAMLcec3-3695</strain>
    </source>
</reference>
<evidence type="ECO:0000256" key="6">
    <source>
        <dbReference type="ARBA" id="ARBA00023049"/>
    </source>
</evidence>
<evidence type="ECO:0000256" key="5">
    <source>
        <dbReference type="ARBA" id="ARBA00022833"/>
    </source>
</evidence>
<dbReference type="EMBL" id="DVNB01000058">
    <property type="protein sequence ID" value="HIU57286.1"/>
    <property type="molecule type" value="Genomic_DNA"/>
</dbReference>
<dbReference type="AlphaFoldDB" id="A0A9D1MBM8"/>
<reference evidence="8" key="2">
    <citation type="journal article" date="2021" name="PeerJ">
        <title>Extensive microbial diversity within the chicken gut microbiome revealed by metagenomics and culture.</title>
        <authorList>
            <person name="Gilroy R."/>
            <person name="Ravi A."/>
            <person name="Getino M."/>
            <person name="Pursley I."/>
            <person name="Horton D.L."/>
            <person name="Alikhan N.F."/>
            <person name="Baker D."/>
            <person name="Gharbi K."/>
            <person name="Hall N."/>
            <person name="Watson M."/>
            <person name="Adriaenssens E.M."/>
            <person name="Foster-Nyarko E."/>
            <person name="Jarju S."/>
            <person name="Secka A."/>
            <person name="Antonio M."/>
            <person name="Oren A."/>
            <person name="Chaudhuri R.R."/>
            <person name="La Ragione R."/>
            <person name="Hildebrand F."/>
            <person name="Pallen M.J."/>
        </authorList>
    </citation>
    <scope>NUCLEOTIDE SEQUENCE</scope>
    <source>
        <strain evidence="8">USAMLcec3-3695</strain>
    </source>
</reference>
<sequence>MAETKDKNGGDKKNIHAAHRERMRRKFDEIGFKGWSKYEIVEYMLYYCIPRGDTNPQSHGLLDYSCGSVVNLLNDACDGDKLKCVEGIGEKTVLYLRCLKEFIDYYRAEELRYKPVRLTRDNFLDVINSIGMSKENENIFMICLDKWMRIKNIIDLTVGSGMYGASTETEKIVRFAATSNAANVVLVHNHPSGFAGISKQDVLMTNKIDSLLKTLNIFLVDHYIIADGRILSVRMST</sequence>
<dbReference type="InterPro" id="IPR001405">
    <property type="entry name" value="UPF0758"/>
</dbReference>
<dbReference type="PANTHER" id="PTHR30471:SF3">
    <property type="entry name" value="UPF0758 PROTEIN YEES-RELATED"/>
    <property type="match status" value="1"/>
</dbReference>
<keyword evidence="3" id="KW-0479">Metal-binding</keyword>
<dbReference type="PANTHER" id="PTHR30471">
    <property type="entry name" value="DNA REPAIR PROTEIN RADC"/>
    <property type="match status" value="1"/>
</dbReference>